<dbReference type="Pfam" id="PF14246">
    <property type="entry name" value="TetR_C_7"/>
    <property type="match status" value="1"/>
</dbReference>
<evidence type="ECO:0000256" key="2">
    <source>
        <dbReference type="PROSITE-ProRule" id="PRU00335"/>
    </source>
</evidence>
<comment type="caution">
    <text evidence="4">The sequence shown here is derived from an EMBL/GenBank/DDBJ whole genome shotgun (WGS) entry which is preliminary data.</text>
</comment>
<gene>
    <name evidence="4" type="ORF">GCM10023217_02230</name>
</gene>
<dbReference type="InterPro" id="IPR050109">
    <property type="entry name" value="HTH-type_TetR-like_transc_reg"/>
</dbReference>
<evidence type="ECO:0000313" key="5">
    <source>
        <dbReference type="Proteomes" id="UP001500822"/>
    </source>
</evidence>
<proteinExistence type="predicted"/>
<keyword evidence="5" id="KW-1185">Reference proteome</keyword>
<dbReference type="InterPro" id="IPR001647">
    <property type="entry name" value="HTH_TetR"/>
</dbReference>
<dbReference type="InterPro" id="IPR039536">
    <property type="entry name" value="TetR_C_Proteobacteria"/>
</dbReference>
<name>A0ABP8YUR5_9ACTN</name>
<dbReference type="SUPFAM" id="SSF48498">
    <property type="entry name" value="Tetracyclin repressor-like, C-terminal domain"/>
    <property type="match status" value="1"/>
</dbReference>
<evidence type="ECO:0000259" key="3">
    <source>
        <dbReference type="PROSITE" id="PS50977"/>
    </source>
</evidence>
<evidence type="ECO:0000256" key="1">
    <source>
        <dbReference type="ARBA" id="ARBA00023125"/>
    </source>
</evidence>
<dbReference type="InterPro" id="IPR036271">
    <property type="entry name" value="Tet_transcr_reg_TetR-rel_C_sf"/>
</dbReference>
<dbReference type="Proteomes" id="UP001500822">
    <property type="component" value="Unassembled WGS sequence"/>
</dbReference>
<evidence type="ECO:0000313" key="4">
    <source>
        <dbReference type="EMBL" id="GAA4738352.1"/>
    </source>
</evidence>
<dbReference type="PROSITE" id="PS50977">
    <property type="entry name" value="HTH_TETR_2"/>
    <property type="match status" value="1"/>
</dbReference>
<dbReference type="PANTHER" id="PTHR30055:SF146">
    <property type="entry name" value="HTH-TYPE TRANSCRIPTIONAL DUAL REGULATOR CECR"/>
    <property type="match status" value="1"/>
</dbReference>
<feature type="DNA-binding region" description="H-T-H motif" evidence="2">
    <location>
        <begin position="43"/>
        <end position="62"/>
    </location>
</feature>
<dbReference type="RefSeq" id="WP_345312118.1">
    <property type="nucleotide sequence ID" value="NZ_BAABIE010000001.1"/>
</dbReference>
<dbReference type="Gene3D" id="1.10.357.10">
    <property type="entry name" value="Tetracycline Repressor, domain 2"/>
    <property type="match status" value="1"/>
</dbReference>
<dbReference type="InterPro" id="IPR009057">
    <property type="entry name" value="Homeodomain-like_sf"/>
</dbReference>
<sequence length="228" mass="24743">MNASAAPSRRRGRPRQDELAARQAAMLDAAVTVLVEDGYDGFTVSAVADRAGTSKSTVYSWFGSRDGLLQSVISRSLEAHTSQFPPPLPLSTDESPRDVLVAFTERLIPSMQSDVSLALARAALSNRQLRATLLATDAGERPLLTDFLAQLHRNGHLRIDDPVVAAKVLVGLLLQDDHLLILLGEHPMDTKTVSQRAGFAVDMFLTLYARPSDEETCPQQGSNLRPAD</sequence>
<organism evidence="4 5">
    <name type="scientific">Gordonia alkaliphila</name>
    <dbReference type="NCBI Taxonomy" id="1053547"/>
    <lineage>
        <taxon>Bacteria</taxon>
        <taxon>Bacillati</taxon>
        <taxon>Actinomycetota</taxon>
        <taxon>Actinomycetes</taxon>
        <taxon>Mycobacteriales</taxon>
        <taxon>Gordoniaceae</taxon>
        <taxon>Gordonia</taxon>
    </lineage>
</organism>
<keyword evidence="1 2" id="KW-0238">DNA-binding</keyword>
<reference evidence="5" key="1">
    <citation type="journal article" date="2019" name="Int. J. Syst. Evol. Microbiol.">
        <title>The Global Catalogue of Microorganisms (GCM) 10K type strain sequencing project: providing services to taxonomists for standard genome sequencing and annotation.</title>
        <authorList>
            <consortium name="The Broad Institute Genomics Platform"/>
            <consortium name="The Broad Institute Genome Sequencing Center for Infectious Disease"/>
            <person name="Wu L."/>
            <person name="Ma J."/>
        </authorList>
    </citation>
    <scope>NUCLEOTIDE SEQUENCE [LARGE SCALE GENOMIC DNA]</scope>
    <source>
        <strain evidence="5">JCM 18077</strain>
    </source>
</reference>
<dbReference type="PANTHER" id="PTHR30055">
    <property type="entry name" value="HTH-TYPE TRANSCRIPTIONAL REGULATOR RUTR"/>
    <property type="match status" value="1"/>
</dbReference>
<protein>
    <recommendedName>
        <fullName evidence="3">HTH tetR-type domain-containing protein</fullName>
    </recommendedName>
</protein>
<dbReference type="Pfam" id="PF00440">
    <property type="entry name" value="TetR_N"/>
    <property type="match status" value="1"/>
</dbReference>
<dbReference type="Gene3D" id="1.10.10.60">
    <property type="entry name" value="Homeodomain-like"/>
    <property type="match status" value="1"/>
</dbReference>
<accession>A0ABP8YUR5</accession>
<dbReference type="EMBL" id="BAABIE010000001">
    <property type="protein sequence ID" value="GAA4738352.1"/>
    <property type="molecule type" value="Genomic_DNA"/>
</dbReference>
<dbReference type="SUPFAM" id="SSF46689">
    <property type="entry name" value="Homeodomain-like"/>
    <property type="match status" value="1"/>
</dbReference>
<feature type="domain" description="HTH tetR-type" evidence="3">
    <location>
        <begin position="20"/>
        <end position="80"/>
    </location>
</feature>
<dbReference type="PRINTS" id="PR00455">
    <property type="entry name" value="HTHTETR"/>
</dbReference>